<name>A0A915DX24_9BILA</name>
<feature type="compositionally biased region" description="Basic and acidic residues" evidence="1">
    <location>
        <begin position="18"/>
        <end position="35"/>
    </location>
</feature>
<feature type="region of interest" description="Disordered" evidence="1">
    <location>
        <begin position="1"/>
        <end position="87"/>
    </location>
</feature>
<keyword evidence="2" id="KW-1185">Reference proteome</keyword>
<accession>A0A915DX24</accession>
<dbReference type="Proteomes" id="UP000887574">
    <property type="component" value="Unplaced"/>
</dbReference>
<feature type="compositionally biased region" description="Low complexity" evidence="1">
    <location>
        <begin position="78"/>
        <end position="87"/>
    </location>
</feature>
<evidence type="ECO:0000313" key="2">
    <source>
        <dbReference type="Proteomes" id="UP000887574"/>
    </source>
</evidence>
<sequence length="129" mass="13947">MSKTQNIRDVASGSAVTDFHEEALQKDYKHGEAPIHKMVPKLDAQREKEEDSDEVVERDASDNEEPDLFNLDRCESPRSGAASASGATATRIAGLCSNVFPATAVELGSSAVLSNAASRLKNLREKIVF</sequence>
<organism evidence="2 3">
    <name type="scientific">Ditylenchus dipsaci</name>
    <dbReference type="NCBI Taxonomy" id="166011"/>
    <lineage>
        <taxon>Eukaryota</taxon>
        <taxon>Metazoa</taxon>
        <taxon>Ecdysozoa</taxon>
        <taxon>Nematoda</taxon>
        <taxon>Chromadorea</taxon>
        <taxon>Rhabditida</taxon>
        <taxon>Tylenchina</taxon>
        <taxon>Tylenchomorpha</taxon>
        <taxon>Sphaerularioidea</taxon>
        <taxon>Anguinidae</taxon>
        <taxon>Anguininae</taxon>
        <taxon>Ditylenchus</taxon>
    </lineage>
</organism>
<dbReference type="WBParaSite" id="jg24583">
    <property type="protein sequence ID" value="jg24583"/>
    <property type="gene ID" value="jg24583"/>
</dbReference>
<proteinExistence type="predicted"/>
<feature type="compositionally biased region" description="Basic and acidic residues" evidence="1">
    <location>
        <begin position="43"/>
        <end position="61"/>
    </location>
</feature>
<evidence type="ECO:0000256" key="1">
    <source>
        <dbReference type="SAM" id="MobiDB-lite"/>
    </source>
</evidence>
<evidence type="ECO:0000313" key="3">
    <source>
        <dbReference type="WBParaSite" id="jg24583"/>
    </source>
</evidence>
<protein>
    <submittedName>
        <fullName evidence="3">Uncharacterized protein</fullName>
    </submittedName>
</protein>
<reference evidence="3" key="1">
    <citation type="submission" date="2022-11" db="UniProtKB">
        <authorList>
            <consortium name="WormBaseParasite"/>
        </authorList>
    </citation>
    <scope>IDENTIFICATION</scope>
</reference>
<dbReference type="AlphaFoldDB" id="A0A915DX24"/>